<sequence>MQPRRVLITGAGGRIGRALVGSLRDRYQLRLHFHRVVPAELTTFEHVVADIAQYDEVESMMRGIDAVVHLAADPRVTAPWESVLPNNIIGTYNVFEAARRSGVRKIVFASTNHVMGMYDRDRMWPVYSWLPPRPDSLYGVSKAFGELLGRYYSDRFGMSVICLRIGWFLPEPSDEIARWMWLSPRDCAQIVERALETDLLYGVFYAISGNSSRHWDITDTMEKLGYRPEDDAERYFIE</sequence>
<dbReference type="Proteomes" id="UP000000447">
    <property type="component" value="Chromosome"/>
</dbReference>
<dbReference type="HOGENOM" id="CLU_079334_0_0_0"/>
<dbReference type="Pfam" id="PF01370">
    <property type="entry name" value="Epimerase"/>
    <property type="match status" value="1"/>
</dbReference>
<protein>
    <submittedName>
        <fullName evidence="5">Putative oxidoreductase protein</fullName>
    </submittedName>
</protein>
<dbReference type="SUPFAM" id="SSF51735">
    <property type="entry name" value="NAD(P)-binding Rossmann-fold domains"/>
    <property type="match status" value="1"/>
</dbReference>
<keyword evidence="6" id="KW-1185">Reference proteome</keyword>
<dbReference type="STRING" id="309801.trd_1948"/>
<dbReference type="KEGG" id="tro:trd_1948"/>
<name>B9L248_THERP</name>
<dbReference type="InterPro" id="IPR001509">
    <property type="entry name" value="Epimerase_deHydtase"/>
</dbReference>
<dbReference type="PANTHER" id="PTHR43103:SF5">
    <property type="entry name" value="4-EPIMERASE, PUTATIVE (AFU_ORTHOLOGUE AFUA_7G00360)-RELATED"/>
    <property type="match status" value="1"/>
</dbReference>
<dbReference type="eggNOG" id="COG0451">
    <property type="taxonomic scope" value="Bacteria"/>
</dbReference>
<evidence type="ECO:0000259" key="4">
    <source>
        <dbReference type="Pfam" id="PF01370"/>
    </source>
</evidence>
<dbReference type="Gene3D" id="3.40.50.720">
    <property type="entry name" value="NAD(P)-binding Rossmann-like Domain"/>
    <property type="match status" value="1"/>
</dbReference>
<evidence type="ECO:0000256" key="1">
    <source>
        <dbReference type="ARBA" id="ARBA00007637"/>
    </source>
</evidence>
<dbReference type="EMBL" id="CP001275">
    <property type="protein sequence ID" value="ACM04876.1"/>
    <property type="molecule type" value="Genomic_DNA"/>
</dbReference>
<gene>
    <name evidence="5" type="ordered locus">trd_1948</name>
</gene>
<comment type="similarity">
    <text evidence="1">Belongs to the NAD(P)-dependent epimerase/dehydratase family.</text>
</comment>
<evidence type="ECO:0000256" key="3">
    <source>
        <dbReference type="ARBA" id="ARBA00023027"/>
    </source>
</evidence>
<evidence type="ECO:0000256" key="2">
    <source>
        <dbReference type="ARBA" id="ARBA00023002"/>
    </source>
</evidence>
<keyword evidence="3" id="KW-0520">NAD</keyword>
<feature type="domain" description="NAD-dependent epimerase/dehydratase" evidence="4">
    <location>
        <begin position="6"/>
        <end position="165"/>
    </location>
</feature>
<dbReference type="OrthoDB" id="9779902at2"/>
<proteinExistence type="inferred from homology"/>
<dbReference type="AlphaFoldDB" id="B9L248"/>
<dbReference type="PANTHER" id="PTHR43103">
    <property type="entry name" value="NUCLEOSIDE-DIPHOSPHATE-SUGAR EPIMERASE"/>
    <property type="match status" value="1"/>
</dbReference>
<dbReference type="GO" id="GO:0016491">
    <property type="term" value="F:oxidoreductase activity"/>
    <property type="evidence" value="ECO:0007669"/>
    <property type="project" value="UniProtKB-KW"/>
</dbReference>
<reference evidence="5 6" key="1">
    <citation type="journal article" date="2009" name="PLoS ONE">
        <title>Complete genome sequence of the aerobic CO-oxidizing thermophile Thermomicrobium roseum.</title>
        <authorList>
            <person name="Wu D."/>
            <person name="Raymond J."/>
            <person name="Wu M."/>
            <person name="Chatterji S."/>
            <person name="Ren Q."/>
            <person name="Graham J.E."/>
            <person name="Bryant D.A."/>
            <person name="Robb F."/>
            <person name="Colman A."/>
            <person name="Tallon L.J."/>
            <person name="Badger J.H."/>
            <person name="Madupu R."/>
            <person name="Ward N.L."/>
            <person name="Eisen J.A."/>
        </authorList>
    </citation>
    <scope>NUCLEOTIDE SEQUENCE [LARGE SCALE GENOMIC DNA]</scope>
    <source>
        <strain evidence="6">ATCC 27502 / DSM 5159 / P-2</strain>
    </source>
</reference>
<keyword evidence="2" id="KW-0560">Oxidoreductase</keyword>
<evidence type="ECO:0000313" key="6">
    <source>
        <dbReference type="Proteomes" id="UP000000447"/>
    </source>
</evidence>
<dbReference type="CDD" id="cd08946">
    <property type="entry name" value="SDR_e"/>
    <property type="match status" value="1"/>
</dbReference>
<dbReference type="RefSeq" id="WP_015922890.1">
    <property type="nucleotide sequence ID" value="NC_011959.1"/>
</dbReference>
<accession>B9L248</accession>
<dbReference type="InterPro" id="IPR036291">
    <property type="entry name" value="NAD(P)-bd_dom_sf"/>
</dbReference>
<evidence type="ECO:0000313" key="5">
    <source>
        <dbReference type="EMBL" id="ACM04876.1"/>
    </source>
</evidence>
<organism evidence="5 6">
    <name type="scientific">Thermomicrobium roseum (strain ATCC 27502 / DSM 5159 / P-2)</name>
    <dbReference type="NCBI Taxonomy" id="309801"/>
    <lineage>
        <taxon>Bacteria</taxon>
        <taxon>Pseudomonadati</taxon>
        <taxon>Thermomicrobiota</taxon>
        <taxon>Thermomicrobia</taxon>
        <taxon>Thermomicrobiales</taxon>
        <taxon>Thermomicrobiaceae</taxon>
        <taxon>Thermomicrobium</taxon>
    </lineage>
</organism>